<keyword evidence="4 12" id="KW-0963">Cytoplasm</keyword>
<dbReference type="STRING" id="36166.T1GXG2"/>
<evidence type="ECO:0000256" key="6">
    <source>
        <dbReference type="ARBA" id="ARBA00023017"/>
    </source>
</evidence>
<keyword evidence="15" id="KW-1185">Reference proteome</keyword>
<reference evidence="15" key="1">
    <citation type="submission" date="2013-02" db="EMBL/GenBank/DDBJ databases">
        <authorList>
            <person name="Hughes D."/>
        </authorList>
    </citation>
    <scope>NUCLEOTIDE SEQUENCE</scope>
    <source>
        <strain>Durham</strain>
        <strain evidence="15">NC isolate 2 -- Noor lab</strain>
    </source>
</reference>
<keyword evidence="6 12" id="KW-0243">Dynein</keyword>
<evidence type="ECO:0000256" key="13">
    <source>
        <dbReference type="SAM" id="MobiDB-lite"/>
    </source>
</evidence>
<evidence type="ECO:0000313" key="15">
    <source>
        <dbReference type="Proteomes" id="UP000015102"/>
    </source>
</evidence>
<dbReference type="GO" id="GO:0005930">
    <property type="term" value="C:axoneme"/>
    <property type="evidence" value="ECO:0007669"/>
    <property type="project" value="UniProtKB-SubCell"/>
</dbReference>
<dbReference type="InterPro" id="IPR037177">
    <property type="entry name" value="DLC_sf"/>
</dbReference>
<comment type="subunit">
    <text evidence="3">Consists of at least two heavy chains and a number of intermediate and light chains.</text>
</comment>
<proteinExistence type="inferred from homology"/>
<evidence type="ECO:0000256" key="4">
    <source>
        <dbReference type="ARBA" id="ARBA00022490"/>
    </source>
</evidence>
<evidence type="ECO:0000256" key="7">
    <source>
        <dbReference type="ARBA" id="ARBA00023069"/>
    </source>
</evidence>
<dbReference type="GO" id="GO:0005874">
    <property type="term" value="C:microtubule"/>
    <property type="evidence" value="ECO:0007669"/>
    <property type="project" value="UniProtKB-KW"/>
</dbReference>
<evidence type="ECO:0000256" key="3">
    <source>
        <dbReference type="ARBA" id="ARBA00011655"/>
    </source>
</evidence>
<dbReference type="AlphaFoldDB" id="T1GXG2"/>
<keyword evidence="9 12" id="KW-0206">Cytoskeleton</keyword>
<organism evidence="14 15">
    <name type="scientific">Megaselia scalaris</name>
    <name type="common">Humpbacked fly</name>
    <name type="synonym">Phora scalaris</name>
    <dbReference type="NCBI Taxonomy" id="36166"/>
    <lineage>
        <taxon>Eukaryota</taxon>
        <taxon>Metazoa</taxon>
        <taxon>Ecdysozoa</taxon>
        <taxon>Arthropoda</taxon>
        <taxon>Hexapoda</taxon>
        <taxon>Insecta</taxon>
        <taxon>Pterygota</taxon>
        <taxon>Neoptera</taxon>
        <taxon>Endopterygota</taxon>
        <taxon>Diptera</taxon>
        <taxon>Brachycera</taxon>
        <taxon>Muscomorpha</taxon>
        <taxon>Platypezoidea</taxon>
        <taxon>Phoridae</taxon>
        <taxon>Megaseliini</taxon>
        <taxon>Megaselia</taxon>
    </lineage>
</organism>
<keyword evidence="10" id="KW-0966">Cell projection</keyword>
<dbReference type="PANTHER" id="PTHR11886">
    <property type="entry name" value="DYNEIN LIGHT CHAIN"/>
    <property type="match status" value="1"/>
</dbReference>
<evidence type="ECO:0000256" key="8">
    <source>
        <dbReference type="ARBA" id="ARBA00023175"/>
    </source>
</evidence>
<comment type="subcellular location">
    <subcellularLocation>
        <location evidence="1">Cytoplasm</location>
        <location evidence="1">Cytoskeleton</location>
        <location evidence="1">Cilium axoneme</location>
    </subcellularLocation>
</comment>
<dbReference type="PANTHER" id="PTHR11886:SF2">
    <property type="entry name" value="DYNEIN AXONEMAL LIGHT CHAIN 4"/>
    <property type="match status" value="1"/>
</dbReference>
<dbReference type="GO" id="GO:0030286">
    <property type="term" value="C:dynein complex"/>
    <property type="evidence" value="ECO:0007669"/>
    <property type="project" value="UniProtKB-KW"/>
</dbReference>
<dbReference type="Proteomes" id="UP000015102">
    <property type="component" value="Unassembled WGS sequence"/>
</dbReference>
<dbReference type="GO" id="GO:0007017">
    <property type="term" value="P:microtubule-based process"/>
    <property type="evidence" value="ECO:0007669"/>
    <property type="project" value="InterPro"/>
</dbReference>
<protein>
    <recommendedName>
        <fullName evidence="12">Dynein light chain</fullName>
    </recommendedName>
</protein>
<evidence type="ECO:0000256" key="10">
    <source>
        <dbReference type="ARBA" id="ARBA00023273"/>
    </source>
</evidence>
<evidence type="ECO:0000256" key="5">
    <source>
        <dbReference type="ARBA" id="ARBA00022701"/>
    </source>
</evidence>
<dbReference type="SUPFAM" id="SSF54648">
    <property type="entry name" value="DLC"/>
    <property type="match status" value="1"/>
</dbReference>
<evidence type="ECO:0000256" key="11">
    <source>
        <dbReference type="ARBA" id="ARBA00057688"/>
    </source>
</evidence>
<evidence type="ECO:0000256" key="2">
    <source>
        <dbReference type="ARBA" id="ARBA00010156"/>
    </source>
</evidence>
<keyword evidence="7" id="KW-0969">Cilium</keyword>
<keyword evidence="5 12" id="KW-0493">Microtubule</keyword>
<comment type="function">
    <text evidence="11">Force generating protein of respiratory cilia. Produces force towards the minus ends of microtubules. Dynein has ATPase activity.</text>
</comment>
<dbReference type="CDD" id="cd21453">
    <property type="entry name" value="DLC-like_DNAL4"/>
    <property type="match status" value="1"/>
</dbReference>
<evidence type="ECO:0000256" key="12">
    <source>
        <dbReference type="RuleBase" id="RU365010"/>
    </source>
</evidence>
<dbReference type="FunFam" id="3.30.740.10:FF:000002">
    <property type="entry name" value="Dynein light chain"/>
    <property type="match status" value="1"/>
</dbReference>
<evidence type="ECO:0000256" key="1">
    <source>
        <dbReference type="ARBA" id="ARBA00004430"/>
    </source>
</evidence>
<accession>T1GXG2</accession>
<name>T1GXG2_MEGSC</name>
<dbReference type="InterPro" id="IPR001372">
    <property type="entry name" value="Dynein_light_chain_typ-1/2"/>
</dbReference>
<feature type="compositionally biased region" description="Basic and acidic residues" evidence="13">
    <location>
        <begin position="17"/>
        <end position="27"/>
    </location>
</feature>
<dbReference type="Gene3D" id="3.30.740.10">
    <property type="entry name" value="Protein Inhibitor Of Neuronal Nitric Oxide Synthase"/>
    <property type="match status" value="1"/>
</dbReference>
<dbReference type="HOGENOM" id="CLU_070944_3_0_1"/>
<dbReference type="EnsemblMetazoa" id="MESCA008513-RA">
    <property type="protein sequence ID" value="MESCA008513-PA"/>
    <property type="gene ID" value="MESCA008513"/>
</dbReference>
<dbReference type="SMART" id="SM01375">
    <property type="entry name" value="Dynein_light"/>
    <property type="match status" value="1"/>
</dbReference>
<evidence type="ECO:0000313" key="14">
    <source>
        <dbReference type="EnsemblMetazoa" id="MESCA008513-PA"/>
    </source>
</evidence>
<reference evidence="14" key="2">
    <citation type="submission" date="2015-06" db="UniProtKB">
        <authorList>
            <consortium name="EnsemblMetazoa"/>
        </authorList>
    </citation>
    <scope>IDENTIFICATION</scope>
</reference>
<feature type="region of interest" description="Disordered" evidence="13">
    <location>
        <begin position="1"/>
        <end position="27"/>
    </location>
</feature>
<comment type="similarity">
    <text evidence="2 12">Belongs to the dynein light chain family.</text>
</comment>
<sequence>MSVRNDGGLTKAITNRKMADDEKEKEGGDKRIVHVYPLVKHSDMIDEMRTEAVDLSITACEKFSSDYEQAAKVIKETLDKKFGTYWHVIVGEGFGFQVSYETNNLLYLFFAGNLAIVAWKCS</sequence>
<dbReference type="EMBL" id="CAQQ02374061">
    <property type="status" value="NOT_ANNOTATED_CDS"/>
    <property type="molecule type" value="Genomic_DNA"/>
</dbReference>
<keyword evidence="8 12" id="KW-0505">Motor protein</keyword>
<dbReference type="OMA" id="KEPEGPC"/>
<evidence type="ECO:0000256" key="9">
    <source>
        <dbReference type="ARBA" id="ARBA00023212"/>
    </source>
</evidence>
<dbReference type="Pfam" id="PF01221">
    <property type="entry name" value="Dynein_light"/>
    <property type="match status" value="1"/>
</dbReference>